<feature type="non-terminal residue" evidence="8">
    <location>
        <position position="83"/>
    </location>
</feature>
<keyword evidence="5 6" id="KW-0472">Membrane</keyword>
<name>A0A8I1AWI3_BURCE</name>
<protein>
    <submittedName>
        <fullName evidence="8">MFS transporter</fullName>
    </submittedName>
</protein>
<accession>A0A8I1AWI3</accession>
<dbReference type="PROSITE" id="PS50850">
    <property type="entry name" value="MFS"/>
    <property type="match status" value="1"/>
</dbReference>
<dbReference type="AlphaFoldDB" id="A0A8I1AWI3"/>
<evidence type="ECO:0000256" key="6">
    <source>
        <dbReference type="SAM" id="Phobius"/>
    </source>
</evidence>
<keyword evidence="3 6" id="KW-0812">Transmembrane</keyword>
<evidence type="ECO:0000256" key="5">
    <source>
        <dbReference type="ARBA" id="ARBA00023136"/>
    </source>
</evidence>
<comment type="caution">
    <text evidence="8">The sequence shown here is derived from an EMBL/GenBank/DDBJ whole genome shotgun (WGS) entry which is preliminary data.</text>
</comment>
<dbReference type="InterPro" id="IPR036259">
    <property type="entry name" value="MFS_trans_sf"/>
</dbReference>
<dbReference type="InterPro" id="IPR011701">
    <property type="entry name" value="MFS"/>
</dbReference>
<feature type="domain" description="Major facilitator superfamily (MFS) profile" evidence="7">
    <location>
        <begin position="1"/>
        <end position="83"/>
    </location>
</feature>
<dbReference type="SUPFAM" id="SSF103473">
    <property type="entry name" value="MFS general substrate transporter"/>
    <property type="match status" value="1"/>
</dbReference>
<feature type="transmembrane region" description="Helical" evidence="6">
    <location>
        <begin position="6"/>
        <end position="29"/>
    </location>
</feature>
<evidence type="ECO:0000256" key="1">
    <source>
        <dbReference type="ARBA" id="ARBA00004141"/>
    </source>
</evidence>
<organism evidence="8 9">
    <name type="scientific">Burkholderia cepacia</name>
    <name type="common">Pseudomonas cepacia</name>
    <dbReference type="NCBI Taxonomy" id="292"/>
    <lineage>
        <taxon>Bacteria</taxon>
        <taxon>Pseudomonadati</taxon>
        <taxon>Pseudomonadota</taxon>
        <taxon>Betaproteobacteria</taxon>
        <taxon>Burkholderiales</taxon>
        <taxon>Burkholderiaceae</taxon>
        <taxon>Burkholderia</taxon>
        <taxon>Burkholderia cepacia complex</taxon>
    </lineage>
</organism>
<dbReference type="EMBL" id="JAEDXG010000443">
    <property type="protein sequence ID" value="MBH9703020.1"/>
    <property type="molecule type" value="Genomic_DNA"/>
</dbReference>
<dbReference type="InterPro" id="IPR020846">
    <property type="entry name" value="MFS_dom"/>
</dbReference>
<evidence type="ECO:0000256" key="3">
    <source>
        <dbReference type="ARBA" id="ARBA00022692"/>
    </source>
</evidence>
<dbReference type="Pfam" id="PF07690">
    <property type="entry name" value="MFS_1"/>
    <property type="match status" value="1"/>
</dbReference>
<dbReference type="Proteomes" id="UP000645612">
    <property type="component" value="Unassembled WGS sequence"/>
</dbReference>
<dbReference type="InterPro" id="IPR044770">
    <property type="entry name" value="MFS_spinster-like"/>
</dbReference>
<dbReference type="Gene3D" id="1.20.1250.20">
    <property type="entry name" value="MFS general substrate transporter like domains"/>
    <property type="match status" value="1"/>
</dbReference>
<reference evidence="8" key="1">
    <citation type="submission" date="2020-12" db="EMBL/GenBank/DDBJ databases">
        <title>Burkholderia cepacia complex in Mexico.</title>
        <authorList>
            <person name="Estrada P."/>
        </authorList>
    </citation>
    <scope>NUCLEOTIDE SEQUENCE</scope>
    <source>
        <strain evidence="8">871</strain>
    </source>
</reference>
<dbReference type="PANTHER" id="PTHR23505:SF79">
    <property type="entry name" value="PROTEIN SPINSTER"/>
    <property type="match status" value="1"/>
</dbReference>
<dbReference type="GO" id="GO:0016020">
    <property type="term" value="C:membrane"/>
    <property type="evidence" value="ECO:0007669"/>
    <property type="project" value="UniProtKB-SubCell"/>
</dbReference>
<dbReference type="GO" id="GO:0022857">
    <property type="term" value="F:transmembrane transporter activity"/>
    <property type="evidence" value="ECO:0007669"/>
    <property type="project" value="InterPro"/>
</dbReference>
<gene>
    <name evidence="8" type="ORF">JAO13_42140</name>
</gene>
<keyword evidence="2" id="KW-0813">Transport</keyword>
<proteinExistence type="predicted"/>
<dbReference type="PANTHER" id="PTHR23505">
    <property type="entry name" value="SPINSTER"/>
    <property type="match status" value="1"/>
</dbReference>
<evidence type="ECO:0000259" key="7">
    <source>
        <dbReference type="PROSITE" id="PS50850"/>
    </source>
</evidence>
<sequence length="83" mass="8832">LSDTQFSLLHGLAFSLFYAFMGIPIALLADRYSRPRIIAIGVAFWSVATAACGLSKNFGQMFLARIGVGVGEAALSPATYSML</sequence>
<dbReference type="RefSeq" id="WP_198115076.1">
    <property type="nucleotide sequence ID" value="NZ_JAEDXG010000443.1"/>
</dbReference>
<evidence type="ECO:0000256" key="4">
    <source>
        <dbReference type="ARBA" id="ARBA00022989"/>
    </source>
</evidence>
<evidence type="ECO:0000313" key="9">
    <source>
        <dbReference type="Proteomes" id="UP000645612"/>
    </source>
</evidence>
<evidence type="ECO:0000256" key="2">
    <source>
        <dbReference type="ARBA" id="ARBA00022448"/>
    </source>
</evidence>
<keyword evidence="4 6" id="KW-1133">Transmembrane helix</keyword>
<evidence type="ECO:0000313" key="8">
    <source>
        <dbReference type="EMBL" id="MBH9703020.1"/>
    </source>
</evidence>
<feature type="non-terminal residue" evidence="8">
    <location>
        <position position="1"/>
    </location>
</feature>
<comment type="subcellular location">
    <subcellularLocation>
        <location evidence="1">Membrane</location>
        <topology evidence="1">Multi-pass membrane protein</topology>
    </subcellularLocation>
</comment>